<keyword evidence="2" id="KW-1185">Reference proteome</keyword>
<protein>
    <recommendedName>
        <fullName evidence="3">Gliding motility-associated protein GldM C-terminal domain-containing protein</fullName>
    </recommendedName>
</protein>
<dbReference type="Proteomes" id="UP000199021">
    <property type="component" value="Unassembled WGS sequence"/>
</dbReference>
<gene>
    <name evidence="1" type="ORF">SAMN05444359_104150</name>
</gene>
<dbReference type="EMBL" id="FOFB01000004">
    <property type="protein sequence ID" value="SEP98942.1"/>
    <property type="molecule type" value="Genomic_DNA"/>
</dbReference>
<evidence type="ECO:0000313" key="2">
    <source>
        <dbReference type="Proteomes" id="UP000199021"/>
    </source>
</evidence>
<dbReference type="RefSeq" id="WP_139211773.1">
    <property type="nucleotide sequence ID" value="NZ_FOFB01000004.1"/>
</dbReference>
<dbReference type="InParanoid" id="A0A1H9CCS4"/>
<evidence type="ECO:0000313" key="1">
    <source>
        <dbReference type="EMBL" id="SEP98942.1"/>
    </source>
</evidence>
<proteinExistence type="predicted"/>
<accession>A0A1H9CCS4</accession>
<dbReference type="STRING" id="478744.SAMN05444359_104150"/>
<dbReference type="AlphaFoldDB" id="A0A1H9CCS4"/>
<organism evidence="1 2">
    <name type="scientific">Neolewinella agarilytica</name>
    <dbReference type="NCBI Taxonomy" id="478744"/>
    <lineage>
        <taxon>Bacteria</taxon>
        <taxon>Pseudomonadati</taxon>
        <taxon>Bacteroidota</taxon>
        <taxon>Saprospiria</taxon>
        <taxon>Saprospirales</taxon>
        <taxon>Lewinellaceae</taxon>
        <taxon>Neolewinella</taxon>
    </lineage>
</organism>
<name>A0A1H9CCS4_9BACT</name>
<evidence type="ECO:0008006" key="3">
    <source>
        <dbReference type="Google" id="ProtNLM"/>
    </source>
</evidence>
<sequence length="234" mass="25833">MRLLTLLSVLLLLGCEMPMAEIRELPEPPTLEVPVMIKATVDEEWVSLKPHKGFSIYVGVTKEFSVSSGIKKPLGLQVSGGDGISVVQSSPGIYEVSSQIVGLGYIQLDYDSINTINYPVMVHPVPAPIAVLGEWGNQGILKRENITLPLWVSLQPVPGLEKDHCEILSFSMERISRIGLREISGFNSSTPKNRLVEKIKSLEANDLLLFDGIRARCKGDVRVRLLNPMVFTIK</sequence>
<reference evidence="2" key="1">
    <citation type="submission" date="2016-10" db="EMBL/GenBank/DDBJ databases">
        <authorList>
            <person name="Varghese N."/>
            <person name="Submissions S."/>
        </authorList>
    </citation>
    <scope>NUCLEOTIDE SEQUENCE [LARGE SCALE GENOMIC DNA]</scope>
    <source>
        <strain evidence="2">DSM 24740</strain>
    </source>
</reference>
<dbReference type="PROSITE" id="PS51257">
    <property type="entry name" value="PROKAR_LIPOPROTEIN"/>
    <property type="match status" value="1"/>
</dbReference>